<name>A0AAD4E6S5_9AGAM</name>
<feature type="compositionally biased region" description="Acidic residues" evidence="1">
    <location>
        <begin position="272"/>
        <end position="281"/>
    </location>
</feature>
<feature type="region of interest" description="Disordered" evidence="1">
    <location>
        <begin position="263"/>
        <end position="311"/>
    </location>
</feature>
<feature type="compositionally biased region" description="Polar residues" evidence="1">
    <location>
        <begin position="9"/>
        <end position="24"/>
    </location>
</feature>
<dbReference type="Proteomes" id="UP001195769">
    <property type="component" value="Unassembled WGS sequence"/>
</dbReference>
<keyword evidence="3" id="KW-1185">Reference proteome</keyword>
<accession>A0AAD4E6S5</accession>
<evidence type="ECO:0000256" key="1">
    <source>
        <dbReference type="SAM" id="MobiDB-lite"/>
    </source>
</evidence>
<feature type="region of interest" description="Disordered" evidence="1">
    <location>
        <begin position="426"/>
        <end position="446"/>
    </location>
</feature>
<protein>
    <submittedName>
        <fullName evidence="2">Uncharacterized protein</fullName>
    </submittedName>
</protein>
<dbReference type="GeneID" id="64671291"/>
<evidence type="ECO:0000313" key="3">
    <source>
        <dbReference type="Proteomes" id="UP001195769"/>
    </source>
</evidence>
<feature type="region of interest" description="Disordered" evidence="1">
    <location>
        <begin position="1"/>
        <end position="38"/>
    </location>
</feature>
<dbReference type="EMBL" id="JABBWK010000027">
    <property type="protein sequence ID" value="KAG1900407.1"/>
    <property type="molecule type" value="Genomic_DNA"/>
</dbReference>
<evidence type="ECO:0000313" key="2">
    <source>
        <dbReference type="EMBL" id="KAG1900407.1"/>
    </source>
</evidence>
<dbReference type="AlphaFoldDB" id="A0AAD4E6S5"/>
<comment type="caution">
    <text evidence="2">The sequence shown here is derived from an EMBL/GenBank/DDBJ whole genome shotgun (WGS) entry which is preliminary data.</text>
</comment>
<proteinExistence type="predicted"/>
<gene>
    <name evidence="2" type="ORF">F5891DRAFT_980356</name>
</gene>
<sequence length="446" mass="49351">MKREIQAVVPQSQETQGQCQSTNEAAKEMDSTPSKLKTSARPTFFSKYMKKLRRRLGRKKSSGGLGDNELEEAWATADEQTNQAPHKGDVYSGRYELFVLGSWKDGEGGLLTSGQVDTVGQFDFNEHLGISSSFMKCKDWQVILPAWEDFIGDAFNQDGTLLRGTRWVLKPYHEFNLDCMGLLMLPNIEGVLLSTKKGMIQSFVTIYYHKPVDRKPTASSDAHHHRNMLWKTEGPSALEQHNEGTVGLILKFKAWINDKSKMHAPVSKESDDSNSDADDEGMWLMPTKTSSAAAAPSPAGVPKGGLDVPLPKGKVQMQHKVTQWDASQSQMTDWLPRALALARESELSLPSSHPEQTWHMIEDRPIMDLVRKVSHDRRAYVAGNTCMPAAQVTEGSEDESYGHIAMKASARPGAEKDQGCLRCITGGKSPVAEEDNGSQRGITSNE</sequence>
<organism evidence="2 3">
    <name type="scientific">Suillus fuscotomentosus</name>
    <dbReference type="NCBI Taxonomy" id="1912939"/>
    <lineage>
        <taxon>Eukaryota</taxon>
        <taxon>Fungi</taxon>
        <taxon>Dikarya</taxon>
        <taxon>Basidiomycota</taxon>
        <taxon>Agaricomycotina</taxon>
        <taxon>Agaricomycetes</taxon>
        <taxon>Agaricomycetidae</taxon>
        <taxon>Boletales</taxon>
        <taxon>Suillineae</taxon>
        <taxon>Suillaceae</taxon>
        <taxon>Suillus</taxon>
    </lineage>
</organism>
<reference evidence="2" key="1">
    <citation type="journal article" date="2020" name="New Phytol.">
        <title>Comparative genomics reveals dynamic genome evolution in host specialist ectomycorrhizal fungi.</title>
        <authorList>
            <person name="Lofgren L.A."/>
            <person name="Nguyen N.H."/>
            <person name="Vilgalys R."/>
            <person name="Ruytinx J."/>
            <person name="Liao H.L."/>
            <person name="Branco S."/>
            <person name="Kuo A."/>
            <person name="LaButti K."/>
            <person name="Lipzen A."/>
            <person name="Andreopoulos W."/>
            <person name="Pangilinan J."/>
            <person name="Riley R."/>
            <person name="Hundley H."/>
            <person name="Na H."/>
            <person name="Barry K."/>
            <person name="Grigoriev I.V."/>
            <person name="Stajich J.E."/>
            <person name="Kennedy P.G."/>
        </authorList>
    </citation>
    <scope>NUCLEOTIDE SEQUENCE</scope>
    <source>
        <strain evidence="2">FC203</strain>
    </source>
</reference>
<dbReference type="RefSeq" id="XP_041225983.1">
    <property type="nucleotide sequence ID" value="XM_041376993.1"/>
</dbReference>